<dbReference type="AlphaFoldDB" id="A0A3D9Z2M6"/>
<evidence type="ECO:0000256" key="1">
    <source>
        <dbReference type="SAM" id="SignalP"/>
    </source>
</evidence>
<name>A0A3D9Z2M6_9HYPH</name>
<dbReference type="EMBL" id="QUMO01000001">
    <property type="protein sequence ID" value="REF89402.1"/>
    <property type="molecule type" value="Genomic_DNA"/>
</dbReference>
<dbReference type="RefSeq" id="WP_115835176.1">
    <property type="nucleotide sequence ID" value="NZ_CP025086.1"/>
</dbReference>
<keyword evidence="3" id="KW-1185">Reference proteome</keyword>
<keyword evidence="1" id="KW-0732">Signal</keyword>
<dbReference type="OrthoDB" id="8113882at2"/>
<protein>
    <submittedName>
        <fullName evidence="2">Uncharacterized protein DUF3617</fullName>
    </submittedName>
</protein>
<dbReference type="InterPro" id="IPR022061">
    <property type="entry name" value="DUF3617"/>
</dbReference>
<gene>
    <name evidence="2" type="ORF">DES32_0623</name>
</gene>
<dbReference type="Pfam" id="PF12276">
    <property type="entry name" value="DUF3617"/>
    <property type="match status" value="1"/>
</dbReference>
<evidence type="ECO:0000313" key="3">
    <source>
        <dbReference type="Proteomes" id="UP000256900"/>
    </source>
</evidence>
<reference evidence="2 3" key="1">
    <citation type="submission" date="2018-08" db="EMBL/GenBank/DDBJ databases">
        <title>Genomic Encyclopedia of Type Strains, Phase IV (KMG-IV): sequencing the most valuable type-strain genomes for metagenomic binning, comparative biology and taxonomic classification.</title>
        <authorList>
            <person name="Goeker M."/>
        </authorList>
    </citation>
    <scope>NUCLEOTIDE SEQUENCE [LARGE SCALE GENOMIC DNA]</scope>
    <source>
        <strain evidence="2 3">BW863</strain>
    </source>
</reference>
<feature type="signal peptide" evidence="1">
    <location>
        <begin position="1"/>
        <end position="21"/>
    </location>
</feature>
<sequence>MRVTFAMTAALVSIFATAAAADDYPPRKPGLWEVSVHNPSIPDVAMKMCIDAATDQLFHQFSSDVRSKHCSKNDIKTAGSTVTADSDCTMGGTKVTTIATTVYTGDTAYHVDIKSHFDPPKLGQSDVDITQDAKWTGDCPADMKPGDFDMGHGIRVNIKTIRFLKSLLPGGGGNSQ</sequence>
<dbReference type="Proteomes" id="UP000256900">
    <property type="component" value="Unassembled WGS sequence"/>
</dbReference>
<organism evidence="2 3">
    <name type="scientific">Methylovirgula ligni</name>
    <dbReference type="NCBI Taxonomy" id="569860"/>
    <lineage>
        <taxon>Bacteria</taxon>
        <taxon>Pseudomonadati</taxon>
        <taxon>Pseudomonadota</taxon>
        <taxon>Alphaproteobacteria</taxon>
        <taxon>Hyphomicrobiales</taxon>
        <taxon>Beijerinckiaceae</taxon>
        <taxon>Methylovirgula</taxon>
    </lineage>
</organism>
<evidence type="ECO:0000313" key="2">
    <source>
        <dbReference type="EMBL" id="REF89402.1"/>
    </source>
</evidence>
<accession>A0A3D9Z2M6</accession>
<proteinExistence type="predicted"/>
<comment type="caution">
    <text evidence="2">The sequence shown here is derived from an EMBL/GenBank/DDBJ whole genome shotgun (WGS) entry which is preliminary data.</text>
</comment>
<feature type="chain" id="PRO_5017633009" evidence="1">
    <location>
        <begin position="22"/>
        <end position="176"/>
    </location>
</feature>